<dbReference type="Proteomes" id="UP001358586">
    <property type="component" value="Chromosome 6"/>
</dbReference>
<protein>
    <submittedName>
        <fullName evidence="1">Uncharacterized protein</fullName>
    </submittedName>
</protein>
<organism evidence="1 2">
    <name type="scientific">Gossypium arboreum</name>
    <name type="common">Tree cotton</name>
    <name type="synonym">Gossypium nanking</name>
    <dbReference type="NCBI Taxonomy" id="29729"/>
    <lineage>
        <taxon>Eukaryota</taxon>
        <taxon>Viridiplantae</taxon>
        <taxon>Streptophyta</taxon>
        <taxon>Embryophyta</taxon>
        <taxon>Tracheophyta</taxon>
        <taxon>Spermatophyta</taxon>
        <taxon>Magnoliopsida</taxon>
        <taxon>eudicotyledons</taxon>
        <taxon>Gunneridae</taxon>
        <taxon>Pentapetalae</taxon>
        <taxon>rosids</taxon>
        <taxon>malvids</taxon>
        <taxon>Malvales</taxon>
        <taxon>Malvaceae</taxon>
        <taxon>Malvoideae</taxon>
        <taxon>Gossypium</taxon>
    </lineage>
</organism>
<accession>A0ABR0PPR8</accession>
<evidence type="ECO:0000313" key="2">
    <source>
        <dbReference type="Proteomes" id="UP001358586"/>
    </source>
</evidence>
<name>A0ABR0PPR8_GOSAR</name>
<sequence length="100" mass="11537">MSISDFNIVIAFTDPDDVQADSYHTALLDIPSEYCLDFMGLLADTPTVYYFVPPSMQTARNNRVFRQRHNFATRKPKEQPPSFAEQRLSHIKAHLETMET</sequence>
<reference evidence="1 2" key="1">
    <citation type="submission" date="2023-03" db="EMBL/GenBank/DDBJ databases">
        <title>WGS of Gossypium arboreum.</title>
        <authorList>
            <person name="Yu D."/>
        </authorList>
    </citation>
    <scope>NUCLEOTIDE SEQUENCE [LARGE SCALE GENOMIC DNA]</scope>
    <source>
        <tissue evidence="1">Leaf</tissue>
    </source>
</reference>
<dbReference type="EMBL" id="JARKNE010000006">
    <property type="protein sequence ID" value="KAK5826437.1"/>
    <property type="molecule type" value="Genomic_DNA"/>
</dbReference>
<evidence type="ECO:0000313" key="1">
    <source>
        <dbReference type="EMBL" id="KAK5826437.1"/>
    </source>
</evidence>
<comment type="caution">
    <text evidence="1">The sequence shown here is derived from an EMBL/GenBank/DDBJ whole genome shotgun (WGS) entry which is preliminary data.</text>
</comment>
<proteinExistence type="predicted"/>
<gene>
    <name evidence="1" type="ORF">PVK06_021356</name>
</gene>
<keyword evidence="2" id="KW-1185">Reference proteome</keyword>